<evidence type="ECO:0000313" key="5">
    <source>
        <dbReference type="Proteomes" id="UP001218412"/>
    </source>
</evidence>
<name>A0ABY7SYI3_9RHOB</name>
<evidence type="ECO:0000256" key="1">
    <source>
        <dbReference type="ARBA" id="ARBA00010634"/>
    </source>
</evidence>
<dbReference type="EMBL" id="CP067134">
    <property type="protein sequence ID" value="WCR11427.1"/>
    <property type="molecule type" value="Genomic_DNA"/>
</dbReference>
<reference evidence="4 5" key="1">
    <citation type="submission" date="2021-01" db="EMBL/GenBank/DDBJ databases">
        <title>Biogeographic distribution of Paracoccus.</title>
        <authorList>
            <person name="Hollensteiner J."/>
            <person name="Leineberger J."/>
            <person name="Brinkhoff T."/>
            <person name="Daniel R."/>
        </authorList>
    </citation>
    <scope>NUCLEOTIDE SEQUENCE [LARGE SCALE GENOMIC DNA]</scope>
    <source>
        <strain evidence="4 5">LMG25392</strain>
    </source>
</reference>
<dbReference type="PANTHER" id="PTHR30035">
    <property type="entry name" value="LIPOPROTEIN VACJ-RELATED"/>
    <property type="match status" value="1"/>
</dbReference>
<organism evidence="4 5">
    <name type="scientific">Paracoccus stylophorae</name>
    <dbReference type="NCBI Taxonomy" id="659350"/>
    <lineage>
        <taxon>Bacteria</taxon>
        <taxon>Pseudomonadati</taxon>
        <taxon>Pseudomonadota</taxon>
        <taxon>Alphaproteobacteria</taxon>
        <taxon>Rhodobacterales</taxon>
        <taxon>Paracoccaceae</taxon>
        <taxon>Paracoccus</taxon>
    </lineage>
</organism>
<sequence length="275" mass="29146">MPERLGNPLPHPERIRRKSALILTVALAGCASSPVMVDGIAVSDPFEAQNRRVHAFNKGLDARVIGPIAGLGGSGRGDAPGTAGQPGAMDLVINMGSNLSLPGKIANSLLQGRPGPAVKNLFRFAVNSTLGIAGMFDPAGRDFGLPETDTDFGETLAVWGVPEGVYLELPVLGPSTQRDAVGKAVDLLIDPLWHLLDSDRQRAVALGLRIGSKAGDRARFGDTVDSVLRDSADSYAQTRLIYLMHRRHELGQEGSDIDPYADTGPDGHIIDPYAE</sequence>
<dbReference type="PRINTS" id="PR01805">
    <property type="entry name" value="VACJLIPOPROT"/>
</dbReference>
<dbReference type="InterPro" id="IPR007428">
    <property type="entry name" value="MlaA"/>
</dbReference>
<gene>
    <name evidence="4" type="ORF">JHW45_03225</name>
</gene>
<dbReference type="Pfam" id="PF04333">
    <property type="entry name" value="MlaA"/>
    <property type="match status" value="1"/>
</dbReference>
<dbReference type="PANTHER" id="PTHR30035:SF3">
    <property type="entry name" value="INTERMEMBRANE PHOSPHOLIPID TRANSPORT SYSTEM LIPOPROTEIN MLAA"/>
    <property type="match status" value="1"/>
</dbReference>
<dbReference type="PROSITE" id="PS51257">
    <property type="entry name" value="PROKAR_LIPOPROTEIN"/>
    <property type="match status" value="1"/>
</dbReference>
<accession>A0ABY7SYI3</accession>
<evidence type="ECO:0000256" key="2">
    <source>
        <dbReference type="ARBA" id="ARBA00022729"/>
    </source>
</evidence>
<comment type="similarity">
    <text evidence="1">Belongs to the MlaA family.</text>
</comment>
<feature type="region of interest" description="Disordered" evidence="3">
    <location>
        <begin position="253"/>
        <end position="275"/>
    </location>
</feature>
<keyword evidence="2" id="KW-0732">Signal</keyword>
<proteinExistence type="inferred from homology"/>
<keyword evidence="5" id="KW-1185">Reference proteome</keyword>
<evidence type="ECO:0000256" key="3">
    <source>
        <dbReference type="SAM" id="MobiDB-lite"/>
    </source>
</evidence>
<dbReference type="Proteomes" id="UP001218412">
    <property type="component" value="Chromosome"/>
</dbReference>
<evidence type="ECO:0000313" key="4">
    <source>
        <dbReference type="EMBL" id="WCR11427.1"/>
    </source>
</evidence>
<keyword evidence="4" id="KW-0449">Lipoprotein</keyword>
<protein>
    <submittedName>
        <fullName evidence="4">VacJ family lipoprotein</fullName>
    </submittedName>
</protein>